<dbReference type="RefSeq" id="WP_142025683.1">
    <property type="nucleotide sequence ID" value="NZ_VFQE01000001.1"/>
</dbReference>
<keyword evidence="1" id="KW-0812">Transmembrane</keyword>
<accession>A0A543PGE3</accession>
<dbReference type="OrthoDB" id="5198533at2"/>
<keyword evidence="1" id="KW-1133">Transmembrane helix</keyword>
<comment type="caution">
    <text evidence="2">The sequence shown here is derived from an EMBL/GenBank/DDBJ whole genome shotgun (WGS) entry which is preliminary data.</text>
</comment>
<keyword evidence="1" id="KW-0472">Membrane</keyword>
<dbReference type="EMBL" id="VFQE01000001">
    <property type="protein sequence ID" value="TQN43145.1"/>
    <property type="molecule type" value="Genomic_DNA"/>
</dbReference>
<evidence type="ECO:0008006" key="4">
    <source>
        <dbReference type="Google" id="ProtNLM"/>
    </source>
</evidence>
<dbReference type="AlphaFoldDB" id="A0A543PGE3"/>
<gene>
    <name evidence="2" type="ORF">FHU33_2575</name>
</gene>
<evidence type="ECO:0000313" key="3">
    <source>
        <dbReference type="Proteomes" id="UP000319865"/>
    </source>
</evidence>
<reference evidence="2 3" key="1">
    <citation type="submission" date="2019-06" db="EMBL/GenBank/DDBJ databases">
        <title>Sequencing the genomes of 1000 actinobacteria strains.</title>
        <authorList>
            <person name="Klenk H.-P."/>
        </authorList>
    </citation>
    <scope>NUCLEOTIDE SEQUENCE [LARGE SCALE GENOMIC DNA]</scope>
    <source>
        <strain evidence="2 3">DSM 46837</strain>
    </source>
</reference>
<feature type="transmembrane region" description="Helical" evidence="1">
    <location>
        <begin position="21"/>
        <end position="43"/>
    </location>
</feature>
<feature type="transmembrane region" description="Helical" evidence="1">
    <location>
        <begin position="101"/>
        <end position="123"/>
    </location>
</feature>
<name>A0A543PGE3_9ACTN</name>
<keyword evidence="3" id="KW-1185">Reference proteome</keyword>
<evidence type="ECO:0000256" key="1">
    <source>
        <dbReference type="SAM" id="Phobius"/>
    </source>
</evidence>
<sequence>MQLYAQDPVQRTRQLAADVGMLAWLVVWALVARAVHGAVLVLAEPGLAVEELGTSVAGTMSSAAGVAEDVPVVGDELAVPFDALSDAGGSVTGAGQASQDAVGTLATILAVVLVVLPVGWLLLRWLPWRLRYVREAGAARRLLAGTPGLEILAARALATAPLARLAALPEGTGAAWRAGDPAAVRALAALELRRLGLPPCDADRSGATAVQRAGEPPSRR</sequence>
<dbReference type="Proteomes" id="UP000319865">
    <property type="component" value="Unassembled WGS sequence"/>
</dbReference>
<proteinExistence type="predicted"/>
<protein>
    <recommendedName>
        <fullName evidence="4">Transmembrane protein</fullName>
    </recommendedName>
</protein>
<organism evidence="2 3">
    <name type="scientific">Blastococcus colisei</name>
    <dbReference type="NCBI Taxonomy" id="1564162"/>
    <lineage>
        <taxon>Bacteria</taxon>
        <taxon>Bacillati</taxon>
        <taxon>Actinomycetota</taxon>
        <taxon>Actinomycetes</taxon>
        <taxon>Geodermatophilales</taxon>
        <taxon>Geodermatophilaceae</taxon>
        <taxon>Blastococcus</taxon>
    </lineage>
</organism>
<evidence type="ECO:0000313" key="2">
    <source>
        <dbReference type="EMBL" id="TQN43145.1"/>
    </source>
</evidence>